<dbReference type="PANTHER" id="PTHR37077">
    <property type="match status" value="1"/>
</dbReference>
<dbReference type="Proteomes" id="UP000290289">
    <property type="component" value="Chromosome 2"/>
</dbReference>
<proteinExistence type="predicted"/>
<organism evidence="1 2">
    <name type="scientific">Malus domestica</name>
    <name type="common">Apple</name>
    <name type="synonym">Pyrus malus</name>
    <dbReference type="NCBI Taxonomy" id="3750"/>
    <lineage>
        <taxon>Eukaryota</taxon>
        <taxon>Viridiplantae</taxon>
        <taxon>Streptophyta</taxon>
        <taxon>Embryophyta</taxon>
        <taxon>Tracheophyta</taxon>
        <taxon>Spermatophyta</taxon>
        <taxon>Magnoliopsida</taxon>
        <taxon>eudicotyledons</taxon>
        <taxon>Gunneridae</taxon>
        <taxon>Pentapetalae</taxon>
        <taxon>rosids</taxon>
        <taxon>fabids</taxon>
        <taxon>Rosales</taxon>
        <taxon>Rosaceae</taxon>
        <taxon>Amygdaloideae</taxon>
        <taxon>Maleae</taxon>
        <taxon>Malus</taxon>
    </lineage>
</organism>
<protein>
    <submittedName>
        <fullName evidence="1">Uncharacterized protein</fullName>
    </submittedName>
</protein>
<dbReference type="AlphaFoldDB" id="A0A498KJ70"/>
<evidence type="ECO:0000313" key="1">
    <source>
        <dbReference type="EMBL" id="RXI05805.1"/>
    </source>
</evidence>
<name>A0A498KJ70_MALDO</name>
<dbReference type="EMBL" id="RDQH01000328">
    <property type="protein sequence ID" value="RXI05805.1"/>
    <property type="molecule type" value="Genomic_DNA"/>
</dbReference>
<comment type="caution">
    <text evidence="1">The sequence shown here is derived from an EMBL/GenBank/DDBJ whole genome shotgun (WGS) entry which is preliminary data.</text>
</comment>
<keyword evidence="2" id="KW-1185">Reference proteome</keyword>
<dbReference type="PANTHER" id="PTHR37077:SF1">
    <property type="match status" value="1"/>
</dbReference>
<sequence>MFSLSKLMISASWCKKHGNDDNDGDDGYDYALATCMEGVGNDDELDYGYATAVCMEGDDDDDDDGGYDYAPAA</sequence>
<gene>
    <name evidence="1" type="ORF">DVH24_017847</name>
</gene>
<accession>A0A498KJ70</accession>
<reference evidence="1 2" key="1">
    <citation type="submission" date="2018-10" db="EMBL/GenBank/DDBJ databases">
        <title>A high-quality apple genome assembly.</title>
        <authorList>
            <person name="Hu J."/>
        </authorList>
    </citation>
    <scope>NUCLEOTIDE SEQUENCE [LARGE SCALE GENOMIC DNA]</scope>
    <source>
        <strain evidence="2">cv. HFTH1</strain>
        <tissue evidence="1">Young leaf</tissue>
    </source>
</reference>
<evidence type="ECO:0000313" key="2">
    <source>
        <dbReference type="Proteomes" id="UP000290289"/>
    </source>
</evidence>